<organism evidence="1 2">
    <name type="scientific">Mycteria americana</name>
    <name type="common">Wood stork</name>
    <dbReference type="NCBI Taxonomy" id="33587"/>
    <lineage>
        <taxon>Eukaryota</taxon>
        <taxon>Metazoa</taxon>
        <taxon>Chordata</taxon>
        <taxon>Craniata</taxon>
        <taxon>Vertebrata</taxon>
        <taxon>Euteleostomi</taxon>
        <taxon>Archelosauria</taxon>
        <taxon>Archosauria</taxon>
        <taxon>Dinosauria</taxon>
        <taxon>Saurischia</taxon>
        <taxon>Theropoda</taxon>
        <taxon>Coelurosauria</taxon>
        <taxon>Aves</taxon>
        <taxon>Neognathae</taxon>
        <taxon>Neoaves</taxon>
        <taxon>Aequornithes</taxon>
        <taxon>Ciconiiformes</taxon>
        <taxon>Ciconiidae</taxon>
        <taxon>Mycteria</taxon>
    </lineage>
</organism>
<reference evidence="1 2" key="1">
    <citation type="journal article" date="2023" name="J. Hered.">
        <title>Chromosome-level genome of the wood stork (Mycteria americana) provides insight into avian chromosome evolution.</title>
        <authorList>
            <person name="Flamio R. Jr."/>
            <person name="Ramstad K.M."/>
        </authorList>
    </citation>
    <scope>NUCLEOTIDE SEQUENCE [LARGE SCALE GENOMIC DNA]</scope>
    <source>
        <strain evidence="1">JAX WOST 10</strain>
    </source>
</reference>
<gene>
    <name evidence="1" type="ORF">QYF61_018129</name>
</gene>
<evidence type="ECO:0000313" key="2">
    <source>
        <dbReference type="Proteomes" id="UP001333110"/>
    </source>
</evidence>
<dbReference type="AlphaFoldDB" id="A0AAN7S953"/>
<comment type="caution">
    <text evidence="1">The sequence shown here is derived from an EMBL/GenBank/DDBJ whole genome shotgun (WGS) entry which is preliminary data.</text>
</comment>
<dbReference type="PANTHER" id="PTHR33332">
    <property type="entry name" value="REVERSE TRANSCRIPTASE DOMAIN-CONTAINING PROTEIN"/>
    <property type="match status" value="1"/>
</dbReference>
<dbReference type="EMBL" id="JAUNZN010000001">
    <property type="protein sequence ID" value="KAK4831527.1"/>
    <property type="molecule type" value="Genomic_DNA"/>
</dbReference>
<protein>
    <submittedName>
        <fullName evidence="1">Uncharacterized protein</fullName>
    </submittedName>
</protein>
<evidence type="ECO:0000313" key="1">
    <source>
        <dbReference type="EMBL" id="KAK4831527.1"/>
    </source>
</evidence>
<keyword evidence="2" id="KW-1185">Reference proteome</keyword>
<proteinExistence type="predicted"/>
<name>A0AAN7S953_MYCAM</name>
<dbReference type="Proteomes" id="UP001333110">
    <property type="component" value="Unassembled WGS sequence"/>
</dbReference>
<accession>A0AAN7S953</accession>
<sequence>MIFLNPDQNEKLNLKSSIDRFRENEQLGCRTDPSWAMTNHMKFNKSKCQILHLGWDNPGYTYKLGDKRLESSPAERDLGVWFDGKLNVSQQCALAARRANRVLECIKDSIASRLRQVIVPPYTAPA</sequence>